<dbReference type="SMART" id="SM00364">
    <property type="entry name" value="LRR_BAC"/>
    <property type="match status" value="3"/>
</dbReference>
<feature type="region of interest" description="Disordered" evidence="4">
    <location>
        <begin position="444"/>
        <end position="509"/>
    </location>
</feature>
<evidence type="ECO:0000256" key="3">
    <source>
        <dbReference type="SAM" id="Coils"/>
    </source>
</evidence>
<feature type="coiled-coil region" evidence="3">
    <location>
        <begin position="146"/>
        <end position="267"/>
    </location>
</feature>
<dbReference type="SMART" id="SM00365">
    <property type="entry name" value="LRR_SD22"/>
    <property type="match status" value="4"/>
</dbReference>
<dbReference type="SUPFAM" id="SSF52540">
    <property type="entry name" value="P-loop containing nucleoside triphosphate hydrolases"/>
    <property type="match status" value="2"/>
</dbReference>
<proteinExistence type="predicted"/>
<dbReference type="Pfam" id="PF12799">
    <property type="entry name" value="LRR_4"/>
    <property type="match status" value="1"/>
</dbReference>
<dbReference type="InterPro" id="IPR001611">
    <property type="entry name" value="Leu-rich_rpt"/>
</dbReference>
<name>A0AAN8KE32_PATCE</name>
<keyword evidence="3" id="KW-0175">Coiled coil</keyword>
<dbReference type="Gene3D" id="1.20.5.190">
    <property type="match status" value="1"/>
</dbReference>
<feature type="region of interest" description="Disordered" evidence="4">
    <location>
        <begin position="317"/>
        <end position="430"/>
    </location>
</feature>
<feature type="region of interest" description="Disordered" evidence="4">
    <location>
        <begin position="1345"/>
        <end position="1451"/>
    </location>
</feature>
<comment type="caution">
    <text evidence="5">The sequence shown here is derived from an EMBL/GenBank/DDBJ whole genome shotgun (WGS) entry which is preliminary data.</text>
</comment>
<evidence type="ECO:0008006" key="7">
    <source>
        <dbReference type="Google" id="ProtNLM"/>
    </source>
</evidence>
<evidence type="ECO:0000256" key="1">
    <source>
        <dbReference type="ARBA" id="ARBA00022614"/>
    </source>
</evidence>
<dbReference type="InterPro" id="IPR003591">
    <property type="entry name" value="Leu-rich_rpt_typical-subtyp"/>
</dbReference>
<reference evidence="5 6" key="1">
    <citation type="submission" date="2024-01" db="EMBL/GenBank/DDBJ databases">
        <title>The genome of the rayed Mediterranean limpet Patella caerulea (Linnaeus, 1758).</title>
        <authorList>
            <person name="Anh-Thu Weber A."/>
            <person name="Halstead-Nussloch G."/>
        </authorList>
    </citation>
    <scope>NUCLEOTIDE SEQUENCE [LARGE SCALE GENOMIC DNA]</scope>
    <source>
        <strain evidence="5">AATW-2023a</strain>
        <tissue evidence="5">Whole specimen</tissue>
    </source>
</reference>
<dbReference type="GO" id="GO:0009966">
    <property type="term" value="P:regulation of signal transduction"/>
    <property type="evidence" value="ECO:0007669"/>
    <property type="project" value="UniProtKB-ARBA"/>
</dbReference>
<dbReference type="PROSITE" id="PS51450">
    <property type="entry name" value="LRR"/>
    <property type="match status" value="5"/>
</dbReference>
<dbReference type="InterPro" id="IPR025875">
    <property type="entry name" value="Leu-rich_rpt_4"/>
</dbReference>
<feature type="compositionally biased region" description="Polar residues" evidence="4">
    <location>
        <begin position="1350"/>
        <end position="1372"/>
    </location>
</feature>
<gene>
    <name evidence="5" type="ORF">SNE40_003349</name>
</gene>
<dbReference type="InterPro" id="IPR027417">
    <property type="entry name" value="P-loop_NTPase"/>
</dbReference>
<dbReference type="InterPro" id="IPR032675">
    <property type="entry name" value="LRR_dom_sf"/>
</dbReference>
<dbReference type="PANTHER" id="PTHR46652:SF7">
    <property type="entry name" value="LEUCINE-RICH REPEAT AND IQ DOMAIN-CONTAINING PROTEIN 1"/>
    <property type="match status" value="1"/>
</dbReference>
<protein>
    <recommendedName>
        <fullName evidence="7">Leucine-rich repeat and IQ domain-containing protein 1</fullName>
    </recommendedName>
</protein>
<dbReference type="Gene3D" id="3.80.10.10">
    <property type="entry name" value="Ribonuclease Inhibitor"/>
    <property type="match status" value="2"/>
</dbReference>
<dbReference type="InterPro" id="IPR000048">
    <property type="entry name" value="IQ_motif_EF-hand-BS"/>
</dbReference>
<feature type="region of interest" description="Disordered" evidence="4">
    <location>
        <begin position="957"/>
        <end position="980"/>
    </location>
</feature>
<dbReference type="SMART" id="SM00369">
    <property type="entry name" value="LRR_TYP"/>
    <property type="match status" value="3"/>
</dbReference>
<keyword evidence="2" id="KW-0677">Repeat</keyword>
<dbReference type="InterPro" id="IPR050836">
    <property type="entry name" value="SDS22/Internalin_LRR"/>
</dbReference>
<evidence type="ECO:0000256" key="4">
    <source>
        <dbReference type="SAM" id="MobiDB-lite"/>
    </source>
</evidence>
<dbReference type="CDD" id="cd23767">
    <property type="entry name" value="IQCD"/>
    <property type="match status" value="3"/>
</dbReference>
<feature type="region of interest" description="Disordered" evidence="4">
    <location>
        <begin position="1212"/>
        <end position="1244"/>
    </location>
</feature>
<dbReference type="EMBL" id="JAZGQO010000002">
    <property type="protein sequence ID" value="KAK6191744.1"/>
    <property type="molecule type" value="Genomic_DNA"/>
</dbReference>
<keyword evidence="6" id="KW-1185">Reference proteome</keyword>
<feature type="compositionally biased region" description="Basic and acidic residues" evidence="4">
    <location>
        <begin position="1373"/>
        <end position="1385"/>
    </location>
</feature>
<dbReference type="PROSITE" id="PS50096">
    <property type="entry name" value="IQ"/>
    <property type="match status" value="3"/>
</dbReference>
<dbReference type="Pfam" id="PF00612">
    <property type="entry name" value="IQ"/>
    <property type="match status" value="3"/>
</dbReference>
<sequence>MDEESILEAEIQQQLELINLDELEDEDPINYDENFDVENISENNNDVHLSKDLQAYLDMVQQQSNRLEEELRACDDVLNYTNTLDTNVAPLNDVLLEEEAKLRGIDHIELQRQILADVEKDEIILTEEADEEDDKSIGDEKALVLLDDHMRMKQQLIDQLKQIEQEYEDKKLKSIQENKDRQLEEEAKNKLNEERRQAIRIDLQKQEQELEQLKLTIHSKLEKEYEEQQEDMKEKRKIFEEKIAEMTETLEKEKNSLNQIVANQKEKQKTKENMSATLIQKTFRGYKVKKQYGDTLNARIIEGKEKRMEDRIKQVEEEKQKIQNQEEELKRQEMEKERLEKEKKLAEEKREAELKRLEEEKKKEEQRKIEEEKLKAEKLKKEQQQKEAERLKEEERKIEEESLKEKQRQIEAEKLKEEQRKREEELKEEQRKIEEVRLKEEQQRLEEERQKEEQHKMEEEKLKEEERLKEEQRKLEEEKRKAEQQKVIDEKLEKENQKREEKRKMEEERLNEEKKKIEEENNTWANSMTDELEKRRLAWIKDCLPWSKISNEPWKLKPASLKKPPRRSATARKLPPLDEKLILSSAESKSLKQVTTLELLNLPGFSLSTLGECWGLQYLTLTKCNLVAIDGLSQCKQLQYLNLQDNVIEYIDIKDLGKLQVVNLSHNKISAIHGLDGCINIRYLDLGHNKITRLGGLSSLRRLHTLLCNNNQLIDTSGLSDVVTLQILDVSNNHLQSLTDVYNSCLLQKLLVSNNNLQQVPDLSNNVLLDELDLCNNSISSLSSLSTYWLPLLHTLKLDQNSISELPNLANLFLLQSAFLSQNEIVDVGNVTSSLLNCQQLKTISVEGNPAFDDPDNRIKLTKSFSRLSKIDEQNVSPSNHSKYKCNTGIEEMCCYQSNTYHNMFDTFLKELLKLQSKAPVNQAKLCSCYFTFCDKAMQMAVEFRYAHEYGDTTIPSNEPNFKSSQSKSNQVGATSSQSVFSTPKDMFEKALKKGSDPVPSDNPKDLFEKALNNSPKDMFEKALKKSSDPVPLNNPKDMFEKASRKSNEPILSNDPKQLFEKALNKSSEISSSVDIEEIWVAAIIIQSAWRGYRTRQKLKYPLEWHQAATMIQAAWRGYYLRRRLQMALDYAQFEEAMDMDLPDIDANEFNFDEKHFDMDWRPADTPQLPQRHPVLGKPPLAKKNITGVPALDINKSPPQIKHAWRNLDSPLSEIRGPHPRPPSSINSTIMSHRSKKSEQLSEEWGFKDSRTADLMIQRAKKMKYNAQRKKKLGKLDPKQRLALFRKLEETAPLNPVTPPVRKVLPRKEYFQAKEEEILRHDRDKRIDISNRANRTYEWLHTQVGDHDLSSPTPRHGVQSTGHYGSTSSLTYHDNHTRSESHRSPCFDMKSLRQRRHSASEDHSYWGKPTVLPPIKTTSAPSKPKEKMSWRNPVVEKSVGWGGGKKRSARK</sequence>
<dbReference type="PANTHER" id="PTHR46652">
    <property type="entry name" value="LEUCINE-RICH REPEAT AND IQ DOMAIN-CONTAINING PROTEIN 1-RELATED"/>
    <property type="match status" value="1"/>
</dbReference>
<evidence type="ECO:0000256" key="2">
    <source>
        <dbReference type="ARBA" id="ARBA00022737"/>
    </source>
</evidence>
<evidence type="ECO:0000313" key="5">
    <source>
        <dbReference type="EMBL" id="KAK6191744.1"/>
    </source>
</evidence>
<dbReference type="SMART" id="SM00015">
    <property type="entry name" value="IQ"/>
    <property type="match status" value="3"/>
</dbReference>
<evidence type="ECO:0000313" key="6">
    <source>
        <dbReference type="Proteomes" id="UP001347796"/>
    </source>
</evidence>
<feature type="compositionally biased region" description="Basic and acidic residues" evidence="4">
    <location>
        <begin position="327"/>
        <end position="430"/>
    </location>
</feature>
<accession>A0AAN8KE32</accession>
<organism evidence="5 6">
    <name type="scientific">Patella caerulea</name>
    <name type="common">Rayed Mediterranean limpet</name>
    <dbReference type="NCBI Taxonomy" id="87958"/>
    <lineage>
        <taxon>Eukaryota</taxon>
        <taxon>Metazoa</taxon>
        <taxon>Spiralia</taxon>
        <taxon>Lophotrochozoa</taxon>
        <taxon>Mollusca</taxon>
        <taxon>Gastropoda</taxon>
        <taxon>Patellogastropoda</taxon>
        <taxon>Patelloidea</taxon>
        <taxon>Patellidae</taxon>
        <taxon>Patella</taxon>
    </lineage>
</organism>
<dbReference type="Proteomes" id="UP001347796">
    <property type="component" value="Unassembled WGS sequence"/>
</dbReference>
<dbReference type="SUPFAM" id="SSF52058">
    <property type="entry name" value="L domain-like"/>
    <property type="match status" value="1"/>
</dbReference>
<feature type="coiled-coil region" evidence="3">
    <location>
        <begin position="50"/>
        <end position="77"/>
    </location>
</feature>
<keyword evidence="1" id="KW-0433">Leucine-rich repeat</keyword>